<evidence type="ECO:0000313" key="2">
    <source>
        <dbReference type="EMBL" id="TGE21855.1"/>
    </source>
</evidence>
<evidence type="ECO:0000259" key="1">
    <source>
        <dbReference type="SMART" id="SM00974"/>
    </source>
</evidence>
<feature type="domain" description="Bacteriophage T5 Orf172 DNA-binding" evidence="1">
    <location>
        <begin position="8"/>
        <end position="78"/>
    </location>
</feature>
<dbReference type="RefSeq" id="WP_135464400.1">
    <property type="nucleotide sequence ID" value="NZ_SRLC01000002.1"/>
</dbReference>
<accession>A0A4Z0PWK9</accession>
<organism evidence="2 3">
    <name type="scientific">Hymenobacter aquaticus</name>
    <dbReference type="NCBI Taxonomy" id="1867101"/>
    <lineage>
        <taxon>Bacteria</taxon>
        <taxon>Pseudomonadati</taxon>
        <taxon>Bacteroidota</taxon>
        <taxon>Cytophagia</taxon>
        <taxon>Cytophagales</taxon>
        <taxon>Hymenobacteraceae</taxon>
        <taxon>Hymenobacter</taxon>
    </lineage>
</organism>
<dbReference type="Pfam" id="PF13455">
    <property type="entry name" value="MUG113"/>
    <property type="match status" value="1"/>
</dbReference>
<reference evidence="2 3" key="1">
    <citation type="submission" date="2019-04" db="EMBL/GenBank/DDBJ databases">
        <authorList>
            <person name="Feng G."/>
            <person name="Zhang J."/>
            <person name="Zhu H."/>
        </authorList>
    </citation>
    <scope>NUCLEOTIDE SEQUENCE [LARGE SCALE GENOMIC DNA]</scope>
    <source>
        <strain evidence="2 3">JCM 31653</strain>
    </source>
</reference>
<dbReference type="AlphaFoldDB" id="A0A4Z0PWK9"/>
<gene>
    <name evidence="2" type="ORF">E5K00_16450</name>
</gene>
<protein>
    <recommendedName>
        <fullName evidence="1">Bacteriophage T5 Orf172 DNA-binding domain-containing protein</fullName>
    </recommendedName>
</protein>
<name>A0A4Z0PWK9_9BACT</name>
<proteinExistence type="predicted"/>
<dbReference type="EMBL" id="SRLC01000002">
    <property type="protein sequence ID" value="TGE21855.1"/>
    <property type="molecule type" value="Genomic_DNA"/>
</dbReference>
<dbReference type="SMART" id="SM00974">
    <property type="entry name" value="T5orf172"/>
    <property type="match status" value="1"/>
</dbReference>
<comment type="caution">
    <text evidence="2">The sequence shown here is derived from an EMBL/GenBank/DDBJ whole genome shotgun (WGS) entry which is preliminary data.</text>
</comment>
<dbReference type="InterPro" id="IPR018306">
    <property type="entry name" value="Phage_T5_Orf172_DNA-bd"/>
</dbReference>
<dbReference type="OrthoDB" id="573474at2"/>
<evidence type="ECO:0000313" key="3">
    <source>
        <dbReference type="Proteomes" id="UP000297549"/>
    </source>
</evidence>
<keyword evidence="3" id="KW-1185">Reference proteome</keyword>
<sequence length="256" mass="29337">MFTYIIKDGDRDFVKIGKAFDVRRRMKNLQCANPSPLVLLSVHPSNVEAELHQRFKASWHRGEWFVYTDDIKSFVADSHVQTQQLLAGTVTPTVQGTATKLMPAVTRKQAPKKRVLPAFIEYIPVDGYYPPYAFNFTDELLDMSPVTVYLAKLVARQAVASGLDEVFAPHFSVYLNPALGITAETIDADLWETFMFLLFQYRKNIHKGLVRYTPSQNHSLFAKMTLPWQNDPSVSFTIRRETLNLLLEHHPTFLDE</sequence>
<dbReference type="Proteomes" id="UP000297549">
    <property type="component" value="Unassembled WGS sequence"/>
</dbReference>